<keyword evidence="3" id="KW-1185">Reference proteome</keyword>
<sequence length="542" mass="59918">MMHFPLTLGAVLFLISIVETNLGILAAGPDGQAQEFHGALPEGLPNDIDTILPPSYESVAQSSNPASNSNALAFEKGSNAGLSKPVALAPLIEKKKLKGIPNPQVDLDNMDQEVVPYSSDWMKRCAKDHKALTLITHTCRSETAHTSGDPGAIMMVKTVKANIAKATLDDLIPYFAPVFAHYLLNAAYNPSSIGGQIPWAKLCEDAKQPLFMCYVNPNKLDRTEFQMINPISALVAQADKREHFELMWTRFLHVAEENAIYPYPEDELARLQHGAITGKKSRPSPIDHPSLVLTDEQKEVIFHVGWTKGLSRDEVHTKTLQRHIPFQTLRSEAVRYLGQLMLSLIIDDHVSPQPPIDALFRMIAIAEKSVMGADGERTYAYKQSHLSQTSRSLEHQFLLLCGEFNRGGCRKEGKYWTVDLLVDDDDTDTYSASTHNGNAQASVVHLTHAERAITRHCASEFGMNHAAKQLTTLSTHGSDAEIVLSKEGCLLILGMPVELESHADFTSRLDVFRVPIVTKFTQLVPSQQKKGLFGALGRKIKK</sequence>
<accession>A0A9W8BAG3</accession>
<feature type="chain" id="PRO_5040883136" evidence="1">
    <location>
        <begin position="21"/>
        <end position="542"/>
    </location>
</feature>
<evidence type="ECO:0000256" key="1">
    <source>
        <dbReference type="SAM" id="SignalP"/>
    </source>
</evidence>
<protein>
    <submittedName>
        <fullName evidence="2">Uncharacterized protein</fullName>
    </submittedName>
</protein>
<gene>
    <name evidence="2" type="ORF">H4R34_001584</name>
</gene>
<comment type="caution">
    <text evidence="2">The sequence shown here is derived from an EMBL/GenBank/DDBJ whole genome shotgun (WGS) entry which is preliminary data.</text>
</comment>
<organism evidence="2 3">
    <name type="scientific">Dimargaris verticillata</name>
    <dbReference type="NCBI Taxonomy" id="2761393"/>
    <lineage>
        <taxon>Eukaryota</taxon>
        <taxon>Fungi</taxon>
        <taxon>Fungi incertae sedis</taxon>
        <taxon>Zoopagomycota</taxon>
        <taxon>Kickxellomycotina</taxon>
        <taxon>Dimargaritomycetes</taxon>
        <taxon>Dimargaritales</taxon>
        <taxon>Dimargaritaceae</taxon>
        <taxon>Dimargaris</taxon>
    </lineage>
</organism>
<evidence type="ECO:0000313" key="2">
    <source>
        <dbReference type="EMBL" id="KAJ1982816.1"/>
    </source>
</evidence>
<keyword evidence="1" id="KW-0732">Signal</keyword>
<evidence type="ECO:0000313" key="3">
    <source>
        <dbReference type="Proteomes" id="UP001151582"/>
    </source>
</evidence>
<name>A0A9W8BAG3_9FUNG</name>
<reference evidence="2" key="1">
    <citation type="submission" date="2022-07" db="EMBL/GenBank/DDBJ databases">
        <title>Phylogenomic reconstructions and comparative analyses of Kickxellomycotina fungi.</title>
        <authorList>
            <person name="Reynolds N.K."/>
            <person name="Stajich J.E."/>
            <person name="Barry K."/>
            <person name="Grigoriev I.V."/>
            <person name="Crous P."/>
            <person name="Smith M.E."/>
        </authorList>
    </citation>
    <scope>NUCLEOTIDE SEQUENCE</scope>
    <source>
        <strain evidence="2">RSA 567</strain>
    </source>
</reference>
<feature type="signal peptide" evidence="1">
    <location>
        <begin position="1"/>
        <end position="20"/>
    </location>
</feature>
<proteinExistence type="predicted"/>
<dbReference type="EMBL" id="JANBQB010000079">
    <property type="protein sequence ID" value="KAJ1982816.1"/>
    <property type="molecule type" value="Genomic_DNA"/>
</dbReference>
<dbReference type="AlphaFoldDB" id="A0A9W8BAG3"/>
<dbReference type="Proteomes" id="UP001151582">
    <property type="component" value="Unassembled WGS sequence"/>
</dbReference>